<dbReference type="EMBL" id="BPVZ01000001">
    <property type="protein sequence ID" value="GKU85803.1"/>
    <property type="molecule type" value="Genomic_DNA"/>
</dbReference>
<name>A0AAV5HAE0_9ROSI</name>
<accession>A0AAV5HAE0</accession>
<sequence length="250" mass="27654">MAHLLMLPWTYCNLEEVYLIFESNQSSLQQMPNPASLPATQRSGMETILFQIDLGMAHCFACNCAERRGGLILFWKDGSAFQSSSFSPFLDLGWALLSCEQCCRETPSHIDVVIVDPGGCQWPLTTLSDQPEMDSPLLWLHLGAINVTLSKSEKERGILFFRLGSTQGDVNGFWCGRSNFHAVKDPAGVLQGQYGPHAGKGALDPLLTDDSQGLLRTGTDGHMFGYTCSRIGYLETALRRTIPLLLFILF</sequence>
<evidence type="ECO:0000313" key="1">
    <source>
        <dbReference type="EMBL" id="GKU85803.1"/>
    </source>
</evidence>
<evidence type="ECO:0000313" key="2">
    <source>
        <dbReference type="Proteomes" id="UP001054252"/>
    </source>
</evidence>
<dbReference type="Proteomes" id="UP001054252">
    <property type="component" value="Unassembled WGS sequence"/>
</dbReference>
<organism evidence="1 2">
    <name type="scientific">Rubroshorea leprosula</name>
    <dbReference type="NCBI Taxonomy" id="152421"/>
    <lineage>
        <taxon>Eukaryota</taxon>
        <taxon>Viridiplantae</taxon>
        <taxon>Streptophyta</taxon>
        <taxon>Embryophyta</taxon>
        <taxon>Tracheophyta</taxon>
        <taxon>Spermatophyta</taxon>
        <taxon>Magnoliopsida</taxon>
        <taxon>eudicotyledons</taxon>
        <taxon>Gunneridae</taxon>
        <taxon>Pentapetalae</taxon>
        <taxon>rosids</taxon>
        <taxon>malvids</taxon>
        <taxon>Malvales</taxon>
        <taxon>Dipterocarpaceae</taxon>
        <taxon>Rubroshorea</taxon>
    </lineage>
</organism>
<comment type="caution">
    <text evidence="1">The sequence shown here is derived from an EMBL/GenBank/DDBJ whole genome shotgun (WGS) entry which is preliminary data.</text>
</comment>
<proteinExistence type="predicted"/>
<protein>
    <submittedName>
        <fullName evidence="1">Uncharacterized protein</fullName>
    </submittedName>
</protein>
<dbReference type="AlphaFoldDB" id="A0AAV5HAE0"/>
<gene>
    <name evidence="1" type="ORF">SLEP1_g425</name>
</gene>
<keyword evidence="2" id="KW-1185">Reference proteome</keyword>
<reference evidence="1 2" key="1">
    <citation type="journal article" date="2021" name="Commun. Biol.">
        <title>The genome of Shorea leprosula (Dipterocarpaceae) highlights the ecological relevance of drought in aseasonal tropical rainforests.</title>
        <authorList>
            <person name="Ng K.K.S."/>
            <person name="Kobayashi M.J."/>
            <person name="Fawcett J.A."/>
            <person name="Hatakeyama M."/>
            <person name="Paape T."/>
            <person name="Ng C.H."/>
            <person name="Ang C.C."/>
            <person name="Tnah L.H."/>
            <person name="Lee C.T."/>
            <person name="Nishiyama T."/>
            <person name="Sese J."/>
            <person name="O'Brien M.J."/>
            <person name="Copetti D."/>
            <person name="Mohd Noor M.I."/>
            <person name="Ong R.C."/>
            <person name="Putra M."/>
            <person name="Sireger I.Z."/>
            <person name="Indrioko S."/>
            <person name="Kosugi Y."/>
            <person name="Izuno A."/>
            <person name="Isagi Y."/>
            <person name="Lee S.L."/>
            <person name="Shimizu K.K."/>
        </authorList>
    </citation>
    <scope>NUCLEOTIDE SEQUENCE [LARGE SCALE GENOMIC DNA]</scope>
    <source>
        <strain evidence="1">214</strain>
    </source>
</reference>